<dbReference type="UniPathway" id="UPA00087">
    <property type="reaction ID" value="UER00173"/>
</dbReference>
<feature type="binding site" evidence="6">
    <location>
        <position position="328"/>
    </location>
    <ligand>
        <name>Mn(2+)</name>
        <dbReference type="ChEBI" id="CHEBI:29035"/>
        <label>1</label>
    </ligand>
</feature>
<dbReference type="PANTHER" id="PTHR21110:SF0">
    <property type="entry name" value="PHOSPHOPENTOMUTASE"/>
    <property type="match status" value="1"/>
</dbReference>
<dbReference type="GO" id="GO:0005829">
    <property type="term" value="C:cytosol"/>
    <property type="evidence" value="ECO:0007669"/>
    <property type="project" value="TreeGrafter"/>
</dbReference>
<dbReference type="AlphaFoldDB" id="A0A838CNR6"/>
<feature type="domain" description="Metalloenzyme" evidence="8">
    <location>
        <begin position="6"/>
        <end position="379"/>
    </location>
</feature>
<dbReference type="GO" id="GO:0008973">
    <property type="term" value="F:phosphopentomutase activity"/>
    <property type="evidence" value="ECO:0007669"/>
    <property type="project" value="UniProtKB-UniRule"/>
</dbReference>
<evidence type="ECO:0000256" key="7">
    <source>
        <dbReference type="NCBIfam" id="TIGR01696"/>
    </source>
</evidence>
<comment type="caution">
    <text evidence="9">The sequence shown here is derived from an EMBL/GenBank/DDBJ whole genome shotgun (WGS) entry which is preliminary data.</text>
</comment>
<feature type="binding site" evidence="6">
    <location>
        <position position="339"/>
    </location>
    <ligand>
        <name>Mn(2+)</name>
        <dbReference type="ChEBI" id="CHEBI:29035"/>
        <label>2</label>
    </ligand>
</feature>
<evidence type="ECO:0000259" key="8">
    <source>
        <dbReference type="Pfam" id="PF01676"/>
    </source>
</evidence>
<dbReference type="SUPFAM" id="SSF53649">
    <property type="entry name" value="Alkaline phosphatase-like"/>
    <property type="match status" value="1"/>
</dbReference>
<keyword evidence="5 6" id="KW-0413">Isomerase</keyword>
<name>A0A838CNR6_9BACI</name>
<evidence type="ECO:0000256" key="6">
    <source>
        <dbReference type="HAMAP-Rule" id="MF_00740"/>
    </source>
</evidence>
<dbReference type="InterPro" id="IPR006124">
    <property type="entry name" value="Metalloenzyme"/>
</dbReference>
<comment type="cofactor">
    <cofactor evidence="6">
        <name>Mn(2+)</name>
        <dbReference type="ChEBI" id="CHEBI:29035"/>
    </cofactor>
    <text evidence="6">Binds 2 manganese ions.</text>
</comment>
<evidence type="ECO:0000256" key="1">
    <source>
        <dbReference type="ARBA" id="ARBA00010373"/>
    </source>
</evidence>
<dbReference type="GO" id="GO:0043094">
    <property type="term" value="P:metabolic compound salvage"/>
    <property type="evidence" value="ECO:0007669"/>
    <property type="project" value="UniProtKB-UniRule"/>
</dbReference>
<dbReference type="HAMAP" id="MF_00740">
    <property type="entry name" value="Phosphopentomut"/>
    <property type="match status" value="1"/>
</dbReference>
<keyword evidence="2 6" id="KW-0963">Cytoplasm</keyword>
<comment type="pathway">
    <text evidence="6">Carbohydrate degradation; 2-deoxy-D-ribose 1-phosphate degradation; D-glyceraldehyde 3-phosphate and acetaldehyde from 2-deoxy-alpha-D-ribose 1-phosphate: step 1/2.</text>
</comment>
<dbReference type="Gene3D" id="3.30.70.1250">
    <property type="entry name" value="Phosphopentomutase"/>
    <property type="match status" value="1"/>
</dbReference>
<keyword evidence="10" id="KW-1185">Reference proteome</keyword>
<evidence type="ECO:0000313" key="9">
    <source>
        <dbReference type="EMBL" id="MBA2173802.1"/>
    </source>
</evidence>
<dbReference type="RefSeq" id="WP_181470838.1">
    <property type="nucleotide sequence ID" value="NZ_JACEFG010000001.1"/>
</dbReference>
<dbReference type="SUPFAM" id="SSF143856">
    <property type="entry name" value="DeoB insert domain-like"/>
    <property type="match status" value="1"/>
</dbReference>
<dbReference type="Proteomes" id="UP000571017">
    <property type="component" value="Unassembled WGS sequence"/>
</dbReference>
<dbReference type="GO" id="GO:0006015">
    <property type="term" value="P:5-phosphoribose 1-diphosphate biosynthetic process"/>
    <property type="evidence" value="ECO:0007669"/>
    <property type="project" value="UniProtKB-UniPathway"/>
</dbReference>
<sequence length="392" mass="43822">MKSFNRVFLIVMDSVGIGEAPDAEQFGDKGADTLGHIADHMGGLNMPHMGSLGLSNIRSIKGIEAPSAPKAHYTTMKEASNGKDTMTGHWEIMGLYIDQPFRTFPDGFPDELLNQIKEKTGRNIVGNKPASGTEIIKELGEHHMETGDLIIYTSADSVMQIAAHEEVIPPEELFEICEFCREITRDEKYMVGRVIARPFIGEPGEFERTSNRHDYALKPFGRTVMNEMADQDLDVIALGKISDIYDGEGVTEAIRTNDNMDGMDKLVESMDQDFKGLNFLNLVDFDAKYGHRRDPQGYGEALEAYDKRLPEVLDKLKDDDLLIITADHGNDPVHHGTDHTRELVPLVVYYNGIEKGTELEQRQTFADIGATIAENFSIKMPEHGQSFLKDIQ</sequence>
<comment type="similarity">
    <text evidence="1 6">Belongs to the phosphopentomutase family.</text>
</comment>
<comment type="catalytic activity">
    <reaction evidence="6">
        <text>2-deoxy-alpha-D-ribose 1-phosphate = 2-deoxy-D-ribose 5-phosphate</text>
        <dbReference type="Rhea" id="RHEA:27658"/>
        <dbReference type="ChEBI" id="CHEBI:57259"/>
        <dbReference type="ChEBI" id="CHEBI:62877"/>
        <dbReference type="EC" id="5.4.2.7"/>
    </reaction>
</comment>
<dbReference type="GO" id="GO:0030145">
    <property type="term" value="F:manganese ion binding"/>
    <property type="evidence" value="ECO:0007669"/>
    <property type="project" value="UniProtKB-UniRule"/>
</dbReference>
<comment type="subcellular location">
    <subcellularLocation>
        <location evidence="6">Cytoplasm</location>
    </subcellularLocation>
</comment>
<comment type="catalytic activity">
    <reaction evidence="6">
        <text>alpha-D-ribose 1-phosphate = D-ribose 5-phosphate</text>
        <dbReference type="Rhea" id="RHEA:18793"/>
        <dbReference type="ChEBI" id="CHEBI:57720"/>
        <dbReference type="ChEBI" id="CHEBI:78346"/>
        <dbReference type="EC" id="5.4.2.7"/>
    </reaction>
</comment>
<dbReference type="FunFam" id="3.30.70.1250:FF:000001">
    <property type="entry name" value="Phosphopentomutase"/>
    <property type="match status" value="1"/>
</dbReference>
<feature type="binding site" evidence="6">
    <location>
        <position position="13"/>
    </location>
    <ligand>
        <name>Mn(2+)</name>
        <dbReference type="ChEBI" id="CHEBI:29035"/>
        <label>1</label>
    </ligand>
</feature>
<dbReference type="PIRSF" id="PIRSF001491">
    <property type="entry name" value="Ppentomutase"/>
    <property type="match status" value="1"/>
</dbReference>
<feature type="binding site" evidence="6">
    <location>
        <position position="327"/>
    </location>
    <ligand>
        <name>Mn(2+)</name>
        <dbReference type="ChEBI" id="CHEBI:29035"/>
        <label>1</label>
    </ligand>
</feature>
<evidence type="ECO:0000256" key="5">
    <source>
        <dbReference type="ARBA" id="ARBA00023235"/>
    </source>
</evidence>
<evidence type="ECO:0000313" key="10">
    <source>
        <dbReference type="Proteomes" id="UP000571017"/>
    </source>
</evidence>
<dbReference type="EMBL" id="JACEFG010000001">
    <property type="protein sequence ID" value="MBA2173802.1"/>
    <property type="molecule type" value="Genomic_DNA"/>
</dbReference>
<accession>A0A838CNR6</accession>
<dbReference type="Gene3D" id="3.40.720.10">
    <property type="entry name" value="Alkaline Phosphatase, subunit A"/>
    <property type="match status" value="1"/>
</dbReference>
<dbReference type="GO" id="GO:0006018">
    <property type="term" value="P:2-deoxyribose 1-phosphate catabolic process"/>
    <property type="evidence" value="ECO:0007669"/>
    <property type="project" value="UniProtKB-UniRule"/>
</dbReference>
<keyword evidence="3 6" id="KW-0479">Metal-binding</keyword>
<dbReference type="Pfam" id="PF01676">
    <property type="entry name" value="Metalloenzyme"/>
    <property type="match status" value="1"/>
</dbReference>
<dbReference type="EC" id="5.4.2.7" evidence="6 7"/>
<dbReference type="NCBIfam" id="TIGR01696">
    <property type="entry name" value="deoB"/>
    <property type="match status" value="1"/>
</dbReference>
<evidence type="ECO:0000256" key="4">
    <source>
        <dbReference type="ARBA" id="ARBA00023211"/>
    </source>
</evidence>
<reference evidence="9 10" key="1">
    <citation type="journal article" date="2004" name="Extremophiles">
        <title>Halobacillus locisalis sp. nov., a halophilic bacterium isolated from a marine solar saltern of the Yellow Sea in Korea.</title>
        <authorList>
            <person name="Yoon J.H."/>
            <person name="Kang K.H."/>
            <person name="Oh T.K."/>
            <person name="Park Y.H."/>
        </authorList>
    </citation>
    <scope>NUCLEOTIDE SEQUENCE [LARGE SCALE GENOMIC DNA]</scope>
    <source>
        <strain evidence="9 10">KCTC 3788</strain>
    </source>
</reference>
<feature type="binding site" evidence="6">
    <location>
        <position position="286"/>
    </location>
    <ligand>
        <name>Mn(2+)</name>
        <dbReference type="ChEBI" id="CHEBI:29035"/>
        <label>2</label>
    </ligand>
</feature>
<dbReference type="GO" id="GO:0000287">
    <property type="term" value="F:magnesium ion binding"/>
    <property type="evidence" value="ECO:0007669"/>
    <property type="project" value="UniProtKB-UniRule"/>
</dbReference>
<keyword evidence="4 6" id="KW-0464">Manganese</keyword>
<dbReference type="NCBIfam" id="NF003766">
    <property type="entry name" value="PRK05362.1"/>
    <property type="match status" value="1"/>
</dbReference>
<dbReference type="GO" id="GO:0009117">
    <property type="term" value="P:nucleotide metabolic process"/>
    <property type="evidence" value="ECO:0007669"/>
    <property type="project" value="UniProtKB-UniRule"/>
</dbReference>
<organism evidence="9 10">
    <name type="scientific">Halobacillus locisalis</name>
    <dbReference type="NCBI Taxonomy" id="220753"/>
    <lineage>
        <taxon>Bacteria</taxon>
        <taxon>Bacillati</taxon>
        <taxon>Bacillota</taxon>
        <taxon>Bacilli</taxon>
        <taxon>Bacillales</taxon>
        <taxon>Bacillaceae</taxon>
        <taxon>Halobacillus</taxon>
    </lineage>
</organism>
<gene>
    <name evidence="6 9" type="primary">deoB</name>
    <name evidence="9" type="ORF">H0266_02710</name>
</gene>
<dbReference type="PANTHER" id="PTHR21110">
    <property type="entry name" value="PHOSPHOPENTOMUTASE"/>
    <property type="match status" value="1"/>
</dbReference>
<evidence type="ECO:0000256" key="3">
    <source>
        <dbReference type="ARBA" id="ARBA00022723"/>
    </source>
</evidence>
<protein>
    <recommendedName>
        <fullName evidence="6 7">Phosphopentomutase</fullName>
        <ecNumber evidence="6 7">5.4.2.7</ecNumber>
    </recommendedName>
    <alternativeName>
        <fullName evidence="6">Phosphodeoxyribomutase</fullName>
    </alternativeName>
</protein>
<dbReference type="InterPro" id="IPR017850">
    <property type="entry name" value="Alkaline_phosphatase_core_sf"/>
</dbReference>
<dbReference type="CDD" id="cd16009">
    <property type="entry name" value="PPM"/>
    <property type="match status" value="1"/>
</dbReference>
<dbReference type="InterPro" id="IPR010045">
    <property type="entry name" value="DeoB"/>
</dbReference>
<evidence type="ECO:0000256" key="2">
    <source>
        <dbReference type="ARBA" id="ARBA00022490"/>
    </source>
</evidence>
<comment type="function">
    <text evidence="6">Isomerase that catalyzes the conversion of deoxy-ribose 1-phosphate (dRib-1-P) and ribose 1-phosphate (Rib-1-P) to deoxy-ribose 5-phosphate (dRib-5-P) and ribose 5-phosphate (Rib-5-P), respectively.</text>
</comment>
<feature type="binding site" evidence="6">
    <location>
        <position position="291"/>
    </location>
    <ligand>
        <name>Mn(2+)</name>
        <dbReference type="ChEBI" id="CHEBI:29035"/>
        <label>2</label>
    </ligand>
</feature>
<dbReference type="InterPro" id="IPR024052">
    <property type="entry name" value="Phosphopentomutase_DeoB_cap_sf"/>
</dbReference>
<proteinExistence type="inferred from homology"/>